<dbReference type="InterPro" id="IPR000719">
    <property type="entry name" value="Prot_kinase_dom"/>
</dbReference>
<dbReference type="InterPro" id="IPR008271">
    <property type="entry name" value="Ser/Thr_kinase_AS"/>
</dbReference>
<dbReference type="OrthoDB" id="4062651at2759"/>
<dbReference type="PANTHER" id="PTHR11042:SF136">
    <property type="entry name" value="EIF-2-ALPHA KINASE GCN2"/>
    <property type="match status" value="1"/>
</dbReference>
<organism evidence="9">
    <name type="scientific">Medioppia subpectinata</name>
    <dbReference type="NCBI Taxonomy" id="1979941"/>
    <lineage>
        <taxon>Eukaryota</taxon>
        <taxon>Metazoa</taxon>
        <taxon>Ecdysozoa</taxon>
        <taxon>Arthropoda</taxon>
        <taxon>Chelicerata</taxon>
        <taxon>Arachnida</taxon>
        <taxon>Acari</taxon>
        <taxon>Acariformes</taxon>
        <taxon>Sarcoptiformes</taxon>
        <taxon>Oribatida</taxon>
        <taxon>Brachypylina</taxon>
        <taxon>Oppioidea</taxon>
        <taxon>Oppiidae</taxon>
        <taxon>Medioppia</taxon>
    </lineage>
</organism>
<sequence>MSVYNNQFIESETTPQINADNPSDGNYETQFIEMSAIGSGSFGTVFKVKHRLDDKIYAVKRVSIKCNEERKQKVLREVKSLAKLDSDFVVKYYKHWFECNHLFIQMEFCSQSLKSLLEEKAIVFERQSEGMKVIEYFISCEIFKQLLESVQYIHERNPRVIHRDLKPDNILIDPNFTSNRFVKLCDFGLATDHDIDGNTSSRYNHTVCGTRKYIAPEVNSGRYNQKADIYSLAVIGGQLFGIDLQSSQSFEAIKPELKASMKCLIQTLQAMITSGDIWQTPPKWRQRPECREVLAKHNEWSISHKTVHWKGSNREVQINGSFFNDPLSLCYTLPFYECLESKLWIENSMSCEAGAPIVQVIPKQRYIIYHADLEHYTRTVDNVPKLYVYNARDERSFARHSTPVISGRRTPVLASG</sequence>
<evidence type="ECO:0000256" key="6">
    <source>
        <dbReference type="PROSITE-ProRule" id="PRU10141"/>
    </source>
</evidence>
<proteinExistence type="inferred from homology"/>
<dbReference type="Gene3D" id="1.10.510.10">
    <property type="entry name" value="Transferase(Phosphotransferase) domain 1"/>
    <property type="match status" value="1"/>
</dbReference>
<dbReference type="GO" id="GO:0005829">
    <property type="term" value="C:cytosol"/>
    <property type="evidence" value="ECO:0007669"/>
    <property type="project" value="TreeGrafter"/>
</dbReference>
<name>A0A7R9KK48_9ACAR</name>
<dbReference type="SMART" id="SM00220">
    <property type="entry name" value="S_TKc"/>
    <property type="match status" value="1"/>
</dbReference>
<keyword evidence="2 6" id="KW-0547">Nucleotide-binding</keyword>
<dbReference type="PROSITE" id="PS00107">
    <property type="entry name" value="PROTEIN_KINASE_ATP"/>
    <property type="match status" value="1"/>
</dbReference>
<keyword evidence="7" id="KW-0723">Serine/threonine-protein kinase</keyword>
<reference evidence="9" key="1">
    <citation type="submission" date="2020-11" db="EMBL/GenBank/DDBJ databases">
        <authorList>
            <person name="Tran Van P."/>
        </authorList>
    </citation>
    <scope>NUCLEOTIDE SEQUENCE</scope>
</reference>
<dbReference type="Proteomes" id="UP000759131">
    <property type="component" value="Unassembled WGS sequence"/>
</dbReference>
<dbReference type="InterPro" id="IPR050339">
    <property type="entry name" value="CC_SR_Kinase"/>
</dbReference>
<gene>
    <name evidence="9" type="ORF">OSB1V03_LOCUS4915</name>
</gene>
<evidence type="ECO:0000256" key="1">
    <source>
        <dbReference type="ARBA" id="ARBA00022679"/>
    </source>
</evidence>
<dbReference type="Gene3D" id="3.30.200.20">
    <property type="entry name" value="Phosphorylase Kinase, domain 1"/>
    <property type="match status" value="1"/>
</dbReference>
<evidence type="ECO:0000313" key="10">
    <source>
        <dbReference type="Proteomes" id="UP000759131"/>
    </source>
</evidence>
<keyword evidence="3" id="KW-0418">Kinase</keyword>
<protein>
    <recommendedName>
        <fullName evidence="8">Protein kinase domain-containing protein</fullName>
    </recommendedName>
</protein>
<dbReference type="InterPro" id="IPR011009">
    <property type="entry name" value="Kinase-like_dom_sf"/>
</dbReference>
<feature type="non-terminal residue" evidence="9">
    <location>
        <position position="416"/>
    </location>
</feature>
<keyword evidence="1" id="KW-0808">Transferase</keyword>
<accession>A0A7R9KK48</accession>
<evidence type="ECO:0000256" key="5">
    <source>
        <dbReference type="ARBA" id="ARBA00037982"/>
    </source>
</evidence>
<comment type="similarity">
    <text evidence="5">Belongs to the protein kinase superfamily. Ser/Thr protein kinase family. GCN2 subfamily.</text>
</comment>
<dbReference type="Pfam" id="PF00069">
    <property type="entry name" value="Pkinase"/>
    <property type="match status" value="1"/>
</dbReference>
<dbReference type="PROSITE" id="PS50011">
    <property type="entry name" value="PROTEIN_KINASE_DOM"/>
    <property type="match status" value="1"/>
</dbReference>
<dbReference type="EMBL" id="CAJPIZ010002347">
    <property type="protein sequence ID" value="CAG2104900.1"/>
    <property type="molecule type" value="Genomic_DNA"/>
</dbReference>
<dbReference type="GO" id="GO:0004694">
    <property type="term" value="F:eukaryotic translation initiation factor 2alpha kinase activity"/>
    <property type="evidence" value="ECO:0007669"/>
    <property type="project" value="TreeGrafter"/>
</dbReference>
<evidence type="ECO:0000256" key="4">
    <source>
        <dbReference type="ARBA" id="ARBA00022840"/>
    </source>
</evidence>
<evidence type="ECO:0000313" key="9">
    <source>
        <dbReference type="EMBL" id="CAD7624470.1"/>
    </source>
</evidence>
<dbReference type="InterPro" id="IPR017441">
    <property type="entry name" value="Protein_kinase_ATP_BS"/>
</dbReference>
<keyword evidence="4 6" id="KW-0067">ATP-binding</keyword>
<evidence type="ECO:0000256" key="3">
    <source>
        <dbReference type="ARBA" id="ARBA00022777"/>
    </source>
</evidence>
<dbReference type="AlphaFoldDB" id="A0A7R9KK48"/>
<dbReference type="GO" id="GO:0005634">
    <property type="term" value="C:nucleus"/>
    <property type="evidence" value="ECO:0007669"/>
    <property type="project" value="TreeGrafter"/>
</dbReference>
<dbReference type="SUPFAM" id="SSF56112">
    <property type="entry name" value="Protein kinase-like (PK-like)"/>
    <property type="match status" value="1"/>
</dbReference>
<feature type="domain" description="Protein kinase" evidence="8">
    <location>
        <begin position="31"/>
        <end position="307"/>
    </location>
</feature>
<evidence type="ECO:0000259" key="8">
    <source>
        <dbReference type="PROSITE" id="PS50011"/>
    </source>
</evidence>
<feature type="binding site" evidence="6">
    <location>
        <position position="60"/>
    </location>
    <ligand>
        <name>ATP</name>
        <dbReference type="ChEBI" id="CHEBI:30616"/>
    </ligand>
</feature>
<dbReference type="PROSITE" id="PS00108">
    <property type="entry name" value="PROTEIN_KINASE_ST"/>
    <property type="match status" value="1"/>
</dbReference>
<dbReference type="PANTHER" id="PTHR11042">
    <property type="entry name" value="EUKARYOTIC TRANSLATION INITIATION FACTOR 2-ALPHA KINASE EIF2-ALPHA KINASE -RELATED"/>
    <property type="match status" value="1"/>
</dbReference>
<keyword evidence="10" id="KW-1185">Reference proteome</keyword>
<evidence type="ECO:0000256" key="2">
    <source>
        <dbReference type="ARBA" id="ARBA00022741"/>
    </source>
</evidence>
<dbReference type="EMBL" id="OC856922">
    <property type="protein sequence ID" value="CAD7624470.1"/>
    <property type="molecule type" value="Genomic_DNA"/>
</dbReference>
<dbReference type="GO" id="GO:0005524">
    <property type="term" value="F:ATP binding"/>
    <property type="evidence" value="ECO:0007669"/>
    <property type="project" value="UniProtKB-UniRule"/>
</dbReference>
<evidence type="ECO:0000256" key="7">
    <source>
        <dbReference type="RuleBase" id="RU000304"/>
    </source>
</evidence>